<keyword evidence="1" id="KW-0812">Transmembrane</keyword>
<gene>
    <name evidence="2" type="ORF">Cgig2_003680</name>
</gene>
<dbReference type="OrthoDB" id="2017266at2759"/>
<name>A0A9Q1QID2_9CARY</name>
<dbReference type="EMBL" id="JAKOGI010000137">
    <property type="protein sequence ID" value="KAJ8442636.1"/>
    <property type="molecule type" value="Genomic_DNA"/>
</dbReference>
<comment type="caution">
    <text evidence="2">The sequence shown here is derived from an EMBL/GenBank/DDBJ whole genome shotgun (WGS) entry which is preliminary data.</text>
</comment>
<protein>
    <recommendedName>
        <fullName evidence="4">ARM repeat superfamily protein</fullName>
    </recommendedName>
</protein>
<dbReference type="InterPro" id="IPR016024">
    <property type="entry name" value="ARM-type_fold"/>
</dbReference>
<organism evidence="2 3">
    <name type="scientific">Carnegiea gigantea</name>
    <dbReference type="NCBI Taxonomy" id="171969"/>
    <lineage>
        <taxon>Eukaryota</taxon>
        <taxon>Viridiplantae</taxon>
        <taxon>Streptophyta</taxon>
        <taxon>Embryophyta</taxon>
        <taxon>Tracheophyta</taxon>
        <taxon>Spermatophyta</taxon>
        <taxon>Magnoliopsida</taxon>
        <taxon>eudicotyledons</taxon>
        <taxon>Gunneridae</taxon>
        <taxon>Pentapetalae</taxon>
        <taxon>Caryophyllales</taxon>
        <taxon>Cactineae</taxon>
        <taxon>Cactaceae</taxon>
        <taxon>Cactoideae</taxon>
        <taxon>Echinocereeae</taxon>
        <taxon>Carnegiea</taxon>
    </lineage>
</organism>
<keyword evidence="3" id="KW-1185">Reference proteome</keyword>
<evidence type="ECO:0000313" key="2">
    <source>
        <dbReference type="EMBL" id="KAJ8442636.1"/>
    </source>
</evidence>
<dbReference type="InterPro" id="IPR011989">
    <property type="entry name" value="ARM-like"/>
</dbReference>
<sequence>MRGLAAQFYTYLCRSKPRKVRSPNNSSSFSPKDELSIEKDAERKVGWLLKFIFAGTATAVGFQLLPYMGDNLIQQSVSLLQVKDPLFKRMGASRLARFAIDDQRRKKILEMGGAEELLNMLSNAKDDQTRKAALKALSALSALDEAAAALHQAGAISVIRSVPDPVDNQDIARYKSDLVKRFEDLRYD</sequence>
<accession>A0A9Q1QID2</accession>
<evidence type="ECO:0000313" key="3">
    <source>
        <dbReference type="Proteomes" id="UP001153076"/>
    </source>
</evidence>
<reference evidence="2" key="1">
    <citation type="submission" date="2022-04" db="EMBL/GenBank/DDBJ databases">
        <title>Carnegiea gigantea Genome sequencing and assembly v2.</title>
        <authorList>
            <person name="Copetti D."/>
            <person name="Sanderson M.J."/>
            <person name="Burquez A."/>
            <person name="Wojciechowski M.F."/>
        </authorList>
    </citation>
    <scope>NUCLEOTIDE SEQUENCE</scope>
    <source>
        <strain evidence="2">SGP5-SGP5p</strain>
        <tissue evidence="2">Aerial part</tissue>
    </source>
</reference>
<dbReference type="PANTHER" id="PTHR47673">
    <property type="entry name" value="ARM REPEAT SUPERFAMILY PROTEIN"/>
    <property type="match status" value="1"/>
</dbReference>
<dbReference type="AlphaFoldDB" id="A0A9Q1QID2"/>
<dbReference type="PANTHER" id="PTHR47673:SF1">
    <property type="entry name" value="ARM REPEAT SUPERFAMILY PROTEIN"/>
    <property type="match status" value="1"/>
</dbReference>
<feature type="transmembrane region" description="Helical" evidence="1">
    <location>
        <begin position="47"/>
        <end position="68"/>
    </location>
</feature>
<keyword evidence="1" id="KW-1133">Transmembrane helix</keyword>
<dbReference type="SUPFAM" id="SSF48371">
    <property type="entry name" value="ARM repeat"/>
    <property type="match status" value="1"/>
</dbReference>
<evidence type="ECO:0000256" key="1">
    <source>
        <dbReference type="SAM" id="Phobius"/>
    </source>
</evidence>
<proteinExistence type="predicted"/>
<evidence type="ECO:0008006" key="4">
    <source>
        <dbReference type="Google" id="ProtNLM"/>
    </source>
</evidence>
<keyword evidence="1" id="KW-0472">Membrane</keyword>
<dbReference type="Gene3D" id="1.25.10.10">
    <property type="entry name" value="Leucine-rich Repeat Variant"/>
    <property type="match status" value="1"/>
</dbReference>
<dbReference type="Proteomes" id="UP001153076">
    <property type="component" value="Unassembled WGS sequence"/>
</dbReference>